<proteinExistence type="predicted"/>
<protein>
    <submittedName>
        <fullName evidence="1">Uncharacterized protein</fullName>
    </submittedName>
</protein>
<organism evidence="1 2">
    <name type="scientific">Corchorus capsularis</name>
    <name type="common">Jute</name>
    <dbReference type="NCBI Taxonomy" id="210143"/>
    <lineage>
        <taxon>Eukaryota</taxon>
        <taxon>Viridiplantae</taxon>
        <taxon>Streptophyta</taxon>
        <taxon>Embryophyta</taxon>
        <taxon>Tracheophyta</taxon>
        <taxon>Spermatophyta</taxon>
        <taxon>Magnoliopsida</taxon>
        <taxon>eudicotyledons</taxon>
        <taxon>Gunneridae</taxon>
        <taxon>Pentapetalae</taxon>
        <taxon>rosids</taxon>
        <taxon>malvids</taxon>
        <taxon>Malvales</taxon>
        <taxon>Malvaceae</taxon>
        <taxon>Grewioideae</taxon>
        <taxon>Apeibeae</taxon>
        <taxon>Corchorus</taxon>
    </lineage>
</organism>
<sequence>MVISMYMAKMVALAESVFNPLAPVKAFEAKFHMVCGGSAGYRGRN</sequence>
<evidence type="ECO:0000313" key="2">
    <source>
        <dbReference type="Proteomes" id="UP000188268"/>
    </source>
</evidence>
<accession>A0A1R3GMZ5</accession>
<dbReference type="AlphaFoldDB" id="A0A1R3GMZ5"/>
<gene>
    <name evidence="1" type="ORF">CCACVL1_24827</name>
</gene>
<comment type="caution">
    <text evidence="1">The sequence shown here is derived from an EMBL/GenBank/DDBJ whole genome shotgun (WGS) entry which is preliminary data.</text>
</comment>
<dbReference type="EMBL" id="AWWV01013944">
    <property type="protein sequence ID" value="OMO59441.1"/>
    <property type="molecule type" value="Genomic_DNA"/>
</dbReference>
<keyword evidence="2" id="KW-1185">Reference proteome</keyword>
<dbReference type="Gramene" id="OMO59441">
    <property type="protein sequence ID" value="OMO59441"/>
    <property type="gene ID" value="CCACVL1_24827"/>
</dbReference>
<dbReference type="Proteomes" id="UP000188268">
    <property type="component" value="Unassembled WGS sequence"/>
</dbReference>
<evidence type="ECO:0000313" key="1">
    <source>
        <dbReference type="EMBL" id="OMO59441.1"/>
    </source>
</evidence>
<reference evidence="1 2" key="1">
    <citation type="submission" date="2013-09" db="EMBL/GenBank/DDBJ databases">
        <title>Corchorus capsularis genome sequencing.</title>
        <authorList>
            <person name="Alam M."/>
            <person name="Haque M.S."/>
            <person name="Islam M.S."/>
            <person name="Emdad E.M."/>
            <person name="Islam M.M."/>
            <person name="Ahmed B."/>
            <person name="Halim A."/>
            <person name="Hossen Q.M.M."/>
            <person name="Hossain M.Z."/>
            <person name="Ahmed R."/>
            <person name="Khan M.M."/>
            <person name="Islam R."/>
            <person name="Rashid M.M."/>
            <person name="Khan S.A."/>
            <person name="Rahman M.S."/>
            <person name="Alam M."/>
        </authorList>
    </citation>
    <scope>NUCLEOTIDE SEQUENCE [LARGE SCALE GENOMIC DNA]</scope>
    <source>
        <strain evidence="2">cv. CVL-1</strain>
        <tissue evidence="1">Whole seedling</tissue>
    </source>
</reference>
<name>A0A1R3GMZ5_COCAP</name>